<proteinExistence type="predicted"/>
<reference evidence="1 2" key="1">
    <citation type="journal article" date="2016" name="Biochim. Biophys. Acta">
        <title>Characterization of red-shifted phycobilisomes isolated from the chlorophyll f-containing cyanobacterium Halomicronema hongdechloris.</title>
        <authorList>
            <person name="Li Y."/>
            <person name="Lin Y."/>
            <person name="Garvey C.J."/>
            <person name="Birch D."/>
            <person name="Corkery R.W."/>
            <person name="Loughlin P.C."/>
            <person name="Scheer H."/>
            <person name="Willows R.D."/>
            <person name="Chen M."/>
        </authorList>
    </citation>
    <scope>NUCLEOTIDE SEQUENCE [LARGE SCALE GENOMIC DNA]</scope>
    <source>
        <strain evidence="1 2">C2206</strain>
    </source>
</reference>
<dbReference type="AlphaFoldDB" id="A0A1Z3HG14"/>
<dbReference type="KEGG" id="hhg:XM38_001210"/>
<dbReference type="InterPro" id="IPR043731">
    <property type="entry name" value="DUF5674"/>
</dbReference>
<evidence type="ECO:0000313" key="2">
    <source>
        <dbReference type="Proteomes" id="UP000191901"/>
    </source>
</evidence>
<protein>
    <submittedName>
        <fullName evidence="1">Uncharacterized protein</fullName>
    </submittedName>
</protein>
<dbReference type="EMBL" id="CP021983">
    <property type="protein sequence ID" value="ASC69195.1"/>
    <property type="molecule type" value="Genomic_DNA"/>
</dbReference>
<accession>A0A1Z3HG14</accession>
<organism evidence="1 2">
    <name type="scientific">Halomicronema hongdechloris C2206</name>
    <dbReference type="NCBI Taxonomy" id="1641165"/>
    <lineage>
        <taxon>Bacteria</taxon>
        <taxon>Bacillati</taxon>
        <taxon>Cyanobacteriota</taxon>
        <taxon>Cyanophyceae</taxon>
        <taxon>Nodosilineales</taxon>
        <taxon>Nodosilineaceae</taxon>
        <taxon>Halomicronema</taxon>
    </lineage>
</organism>
<gene>
    <name evidence="1" type="ORF">XM38_001210</name>
</gene>
<dbReference type="OrthoDB" id="308382at2"/>
<keyword evidence="2" id="KW-1185">Reference proteome</keyword>
<dbReference type="RefSeq" id="WP_088428819.1">
    <property type="nucleotide sequence ID" value="NZ_CP021983.2"/>
</dbReference>
<dbReference type="Pfam" id="PF18924">
    <property type="entry name" value="DUF5674"/>
    <property type="match status" value="1"/>
</dbReference>
<sequence length="114" mass="12817">MIHIIRSRAEPEQMRQMLEALGIYIKLAVDIERRILAGGGELHADCELVLLADGSEQANVWGADWYPLRQTVGYESLINIRPSANNRSMEIQDSGLRENISQIVQSLLGGVEWQ</sequence>
<dbReference type="Proteomes" id="UP000191901">
    <property type="component" value="Chromosome"/>
</dbReference>
<evidence type="ECO:0000313" key="1">
    <source>
        <dbReference type="EMBL" id="ASC69195.1"/>
    </source>
</evidence>
<name>A0A1Z3HG14_9CYAN</name>
<dbReference type="STRING" id="1641165.XM38_20955"/>